<keyword evidence="2" id="KW-0723">Serine/threonine-protein kinase</keyword>
<dbReference type="GO" id="GO:0030247">
    <property type="term" value="F:polysaccharide binding"/>
    <property type="evidence" value="ECO:0007669"/>
    <property type="project" value="InterPro"/>
</dbReference>
<dbReference type="Pfam" id="PF13947">
    <property type="entry name" value="GUB_WAK_bind"/>
    <property type="match status" value="1"/>
</dbReference>
<dbReference type="InterPro" id="IPR025287">
    <property type="entry name" value="WAK_GUB"/>
</dbReference>
<organism evidence="15 16">
    <name type="scientific">Vitis vinifera</name>
    <name type="common">Grape</name>
    <dbReference type="NCBI Taxonomy" id="29760"/>
    <lineage>
        <taxon>Eukaryota</taxon>
        <taxon>Viridiplantae</taxon>
        <taxon>Streptophyta</taxon>
        <taxon>Embryophyta</taxon>
        <taxon>Tracheophyta</taxon>
        <taxon>Spermatophyta</taxon>
        <taxon>Magnoliopsida</taxon>
        <taxon>eudicotyledons</taxon>
        <taxon>Gunneridae</taxon>
        <taxon>Pentapetalae</taxon>
        <taxon>rosids</taxon>
        <taxon>Vitales</taxon>
        <taxon>Vitaceae</taxon>
        <taxon>Viteae</taxon>
        <taxon>Vitis</taxon>
    </lineage>
</organism>
<evidence type="ECO:0000256" key="1">
    <source>
        <dbReference type="ARBA" id="ARBA00004479"/>
    </source>
</evidence>
<dbReference type="AlphaFoldDB" id="A0A438HSW4"/>
<protein>
    <submittedName>
        <fullName evidence="15">Rust resistance kinase Lr10</fullName>
    </submittedName>
</protein>
<evidence type="ECO:0000256" key="4">
    <source>
        <dbReference type="ARBA" id="ARBA00022692"/>
    </source>
</evidence>
<dbReference type="GO" id="GO:0004674">
    <property type="term" value="F:protein serine/threonine kinase activity"/>
    <property type="evidence" value="ECO:0007669"/>
    <property type="project" value="UniProtKB-KW"/>
</dbReference>
<comment type="caution">
    <text evidence="15">The sequence shown here is derived from an EMBL/GenBank/DDBJ whole genome shotgun (WGS) entry which is preliminary data.</text>
</comment>
<keyword evidence="6 11" id="KW-0547">Nucleotide-binding</keyword>
<dbReference type="Pfam" id="PF07714">
    <property type="entry name" value="PK_Tyr_Ser-Thr"/>
    <property type="match status" value="1"/>
</dbReference>
<keyword evidence="5 13" id="KW-0732">Signal</keyword>
<keyword evidence="9 12" id="KW-0472">Membrane</keyword>
<evidence type="ECO:0000256" key="5">
    <source>
        <dbReference type="ARBA" id="ARBA00022729"/>
    </source>
</evidence>
<dbReference type="PROSITE" id="PS00107">
    <property type="entry name" value="PROTEIN_KINASE_ATP"/>
    <property type="match status" value="1"/>
</dbReference>
<evidence type="ECO:0000256" key="9">
    <source>
        <dbReference type="ARBA" id="ARBA00023136"/>
    </source>
</evidence>
<evidence type="ECO:0000256" key="3">
    <source>
        <dbReference type="ARBA" id="ARBA00022679"/>
    </source>
</evidence>
<dbReference type="InterPro" id="IPR000719">
    <property type="entry name" value="Prot_kinase_dom"/>
</dbReference>
<evidence type="ECO:0000256" key="10">
    <source>
        <dbReference type="ARBA" id="ARBA00023180"/>
    </source>
</evidence>
<dbReference type="EMBL" id="QGNW01000183">
    <property type="protein sequence ID" value="RVW87535.1"/>
    <property type="molecule type" value="Genomic_DNA"/>
</dbReference>
<feature type="signal peptide" evidence="13">
    <location>
        <begin position="1"/>
        <end position="15"/>
    </location>
</feature>
<feature type="domain" description="Protein kinase" evidence="14">
    <location>
        <begin position="283"/>
        <end position="480"/>
    </location>
</feature>
<dbReference type="PROSITE" id="PS50011">
    <property type="entry name" value="PROTEIN_KINASE_DOM"/>
    <property type="match status" value="1"/>
</dbReference>
<keyword evidence="3" id="KW-0808">Transferase</keyword>
<dbReference type="PANTHER" id="PTHR27009">
    <property type="entry name" value="RUST RESISTANCE KINASE LR10-RELATED"/>
    <property type="match status" value="1"/>
</dbReference>
<evidence type="ECO:0000313" key="15">
    <source>
        <dbReference type="EMBL" id="RVW87535.1"/>
    </source>
</evidence>
<evidence type="ECO:0000256" key="11">
    <source>
        <dbReference type="PROSITE-ProRule" id="PRU10141"/>
    </source>
</evidence>
<feature type="binding site" evidence="11">
    <location>
        <position position="311"/>
    </location>
    <ligand>
        <name>ATP</name>
        <dbReference type="ChEBI" id="CHEBI:30616"/>
    </ligand>
</feature>
<evidence type="ECO:0000256" key="8">
    <source>
        <dbReference type="ARBA" id="ARBA00022989"/>
    </source>
</evidence>
<keyword evidence="4 12" id="KW-0812">Transmembrane</keyword>
<keyword evidence="15" id="KW-0418">Kinase</keyword>
<evidence type="ECO:0000256" key="7">
    <source>
        <dbReference type="ARBA" id="ARBA00022840"/>
    </source>
</evidence>
<evidence type="ECO:0000313" key="16">
    <source>
        <dbReference type="Proteomes" id="UP000288805"/>
    </source>
</evidence>
<keyword evidence="7 11" id="KW-0067">ATP-binding</keyword>
<dbReference type="Proteomes" id="UP000288805">
    <property type="component" value="Unassembled WGS sequence"/>
</dbReference>
<keyword evidence="10" id="KW-0325">Glycoprotein</keyword>
<name>A0A438HSW4_VITVI</name>
<proteinExistence type="predicted"/>
<keyword evidence="8 12" id="KW-1133">Transmembrane helix</keyword>
<dbReference type="InterPro" id="IPR011009">
    <property type="entry name" value="Kinase-like_dom_sf"/>
</dbReference>
<reference evidence="15 16" key="1">
    <citation type="journal article" date="2018" name="PLoS Genet.">
        <title>Population sequencing reveals clonal diversity and ancestral inbreeding in the grapevine cultivar Chardonnay.</title>
        <authorList>
            <person name="Roach M.J."/>
            <person name="Johnson D.L."/>
            <person name="Bohlmann J."/>
            <person name="van Vuuren H.J."/>
            <person name="Jones S.J."/>
            <person name="Pretorius I.S."/>
            <person name="Schmidt S.A."/>
            <person name="Borneman A.R."/>
        </authorList>
    </citation>
    <scope>NUCLEOTIDE SEQUENCE [LARGE SCALE GENOMIC DNA]</scope>
    <source>
        <strain evidence="16">cv. Chardonnay</strain>
        <tissue evidence="15">Leaf</tissue>
    </source>
</reference>
<evidence type="ECO:0000256" key="12">
    <source>
        <dbReference type="SAM" id="Phobius"/>
    </source>
</evidence>
<evidence type="ECO:0000256" key="6">
    <source>
        <dbReference type="ARBA" id="ARBA00022741"/>
    </source>
</evidence>
<feature type="transmembrane region" description="Helical" evidence="12">
    <location>
        <begin position="226"/>
        <end position="245"/>
    </location>
</feature>
<dbReference type="GO" id="GO:0005524">
    <property type="term" value="F:ATP binding"/>
    <property type="evidence" value="ECO:0007669"/>
    <property type="project" value="UniProtKB-UniRule"/>
</dbReference>
<comment type="subcellular location">
    <subcellularLocation>
        <location evidence="1">Membrane</location>
        <topology evidence="1">Single-pass type I membrane protein</topology>
    </subcellularLocation>
</comment>
<dbReference type="InterPro" id="IPR017441">
    <property type="entry name" value="Protein_kinase_ATP_BS"/>
</dbReference>
<dbReference type="GO" id="GO:0016020">
    <property type="term" value="C:membrane"/>
    <property type="evidence" value="ECO:0007669"/>
    <property type="project" value="UniProtKB-SubCell"/>
</dbReference>
<accession>A0A438HSW4</accession>
<dbReference type="InterPro" id="IPR001245">
    <property type="entry name" value="Ser-Thr/Tyr_kinase_cat_dom"/>
</dbReference>
<dbReference type="SUPFAM" id="SSF56112">
    <property type="entry name" value="Protein kinase-like (PK-like)"/>
    <property type="match status" value="1"/>
</dbReference>
<evidence type="ECO:0000256" key="13">
    <source>
        <dbReference type="SAM" id="SignalP"/>
    </source>
</evidence>
<evidence type="ECO:0000259" key="14">
    <source>
        <dbReference type="PROSITE" id="PS50011"/>
    </source>
</evidence>
<dbReference type="Gene3D" id="1.10.510.10">
    <property type="entry name" value="Transferase(Phosphotransferase) domain 1"/>
    <property type="match status" value="2"/>
</dbReference>
<sequence length="480" mass="55036">MVVTLFLFFFMRLFAEIGGRQDGCKESRCSAHGPVIRFPFRLKHQPNHCGYPGFEISCSEEKWTMLELPYSVKLSVQEINYTSQEIWVSGRDFCKNFNLSASPFQFMDTYGLDYMIFSCSESKANPYNHLIPTLCGFLPNNVVYRVSPDANLSHLDLSSCSVIYNFSIPCRSASHGEYNQYSEYDVFMNWSRPACGDCEAKGKRCRLQESNIKEPEIECVDQPPKGVILGFFLLLLAVIICYNVYTTDKSKKEHSKKLQKFLEDYRALNPSRYSYADIKKITNLFKDKLGEGGYGTVYKGKLSNEVFVAVKILNDSKENGEEFINEVRTMGRIHHINVVHLVGFCADGYKRALIYEFLPNESLEKFIFKNQSLGWQKLHDIALGIAKGIEYLHQAARGTMGYIAPEVLSRNFGNVSYKSDVYSFGMLLLEMVGGRKNSDAIMENTSQMYFPEWLYNHLEQKGEVQLEQMLDNEEHLSNKS</sequence>
<gene>
    <name evidence="15" type="primary">LRK10_184</name>
    <name evidence="15" type="ORF">CK203_036289</name>
</gene>
<feature type="chain" id="PRO_5019399035" evidence="13">
    <location>
        <begin position="16"/>
        <end position="480"/>
    </location>
</feature>
<dbReference type="InterPro" id="IPR045874">
    <property type="entry name" value="LRK10/LRL21-25-like"/>
</dbReference>
<evidence type="ECO:0000256" key="2">
    <source>
        <dbReference type="ARBA" id="ARBA00022527"/>
    </source>
</evidence>
<dbReference type="FunFam" id="3.30.200.20:FF:000178">
    <property type="entry name" value="serine/threonine-protein kinase PBS1-like"/>
    <property type="match status" value="1"/>
</dbReference>